<reference evidence="5 6" key="1">
    <citation type="submission" date="2022-03" db="EMBL/GenBank/DDBJ databases">
        <title>Parabacteroides sp. nov. isolated from swine feces.</title>
        <authorList>
            <person name="Bak J.E."/>
        </authorList>
    </citation>
    <scope>NUCLEOTIDE SEQUENCE [LARGE SCALE GENOMIC DNA]</scope>
    <source>
        <strain evidence="5 6">AGMB00274</strain>
    </source>
</reference>
<dbReference type="PROSITE" id="PS51257">
    <property type="entry name" value="PROKAR_LIPOPROTEIN"/>
    <property type="match status" value="1"/>
</dbReference>
<evidence type="ECO:0000256" key="1">
    <source>
        <dbReference type="ARBA" id="ARBA00022737"/>
    </source>
</evidence>
<evidence type="ECO:0000256" key="2">
    <source>
        <dbReference type="PROSITE-ProRule" id="PRU00504"/>
    </source>
</evidence>
<keyword evidence="1" id="KW-0677">Repeat</keyword>
<dbReference type="Gene3D" id="2.120.10.30">
    <property type="entry name" value="TolB, C-terminal domain"/>
    <property type="match status" value="1"/>
</dbReference>
<dbReference type="EMBL" id="JAKZMM010000054">
    <property type="protein sequence ID" value="MCJ2382061.1"/>
    <property type="molecule type" value="Genomic_DNA"/>
</dbReference>
<dbReference type="PANTHER" id="PTHR13833">
    <property type="match status" value="1"/>
</dbReference>
<evidence type="ECO:0000259" key="4">
    <source>
        <dbReference type="Pfam" id="PF01833"/>
    </source>
</evidence>
<feature type="repeat" description="NHL" evidence="2">
    <location>
        <begin position="346"/>
        <end position="377"/>
    </location>
</feature>
<sequence>MSNFKKKKWLCLTSLGFLLSLSLSCGDDKEGGSMGQPYNPDKPIQITEFYPDSGGIATKVIIKGENFGTDPEKVHVYFNEKRAAVVQAIGNMIYAIVPKQPGDTCFVSVAIGKDSLIFDNTFEYTTTTTVSTIAGKVGVSAATDGTLAEAEFHSPRYLVVDAEKNIFVSEFNAHMLRQINEASNIVTTIHKENGMANPNAPATDAEKKVIFVPNDGGNVFMEFDPEIQWAGKKISPRPAEGESFTINYKHSLAPNPKDGMVYTRAHNGQLIKFDPRTKAAYLVAIDLMPDSDSYLYFHPNDPNLLFICYAAKHCIYTFNLETKEHTLFAGSINKAGWMDGERLYAEFSSPRQICFDKDANLYVADGGNHCIRKIDPKGIVSTVVGIPQVSGYRDGTPDEAMFNQPDGVAIDDEGILYVADYGNKIIRKLAIE</sequence>
<organism evidence="5 6">
    <name type="scientific">Parabacteroides faecalis</name>
    <dbReference type="NCBI Taxonomy" id="2924040"/>
    <lineage>
        <taxon>Bacteria</taxon>
        <taxon>Pseudomonadati</taxon>
        <taxon>Bacteroidota</taxon>
        <taxon>Bacteroidia</taxon>
        <taxon>Bacteroidales</taxon>
        <taxon>Tannerellaceae</taxon>
        <taxon>Parabacteroides</taxon>
    </lineage>
</organism>
<comment type="caution">
    <text evidence="5">The sequence shown here is derived from an EMBL/GenBank/DDBJ whole genome shotgun (WGS) entry which is preliminary data.</text>
</comment>
<dbReference type="InterPro" id="IPR013783">
    <property type="entry name" value="Ig-like_fold"/>
</dbReference>
<dbReference type="InterPro" id="IPR011042">
    <property type="entry name" value="6-blade_b-propeller_TolB-like"/>
</dbReference>
<feature type="chain" id="PRO_5047371066" evidence="3">
    <location>
        <begin position="26"/>
        <end position="432"/>
    </location>
</feature>
<dbReference type="InterPro" id="IPR002909">
    <property type="entry name" value="IPT_dom"/>
</dbReference>
<gene>
    <name evidence="5" type="ORF">MUN53_15835</name>
</gene>
<feature type="domain" description="IPT/TIG" evidence="4">
    <location>
        <begin position="46"/>
        <end position="121"/>
    </location>
</feature>
<dbReference type="Proteomes" id="UP001165444">
    <property type="component" value="Unassembled WGS sequence"/>
</dbReference>
<dbReference type="Pfam" id="PF01436">
    <property type="entry name" value="NHL"/>
    <property type="match status" value="2"/>
</dbReference>
<evidence type="ECO:0000313" key="5">
    <source>
        <dbReference type="EMBL" id="MCJ2382061.1"/>
    </source>
</evidence>
<dbReference type="RefSeq" id="WP_243326423.1">
    <property type="nucleotide sequence ID" value="NZ_JAKZMM010000054.1"/>
</dbReference>
<dbReference type="SUPFAM" id="SSF81296">
    <property type="entry name" value="E set domains"/>
    <property type="match status" value="1"/>
</dbReference>
<proteinExistence type="predicted"/>
<evidence type="ECO:0000256" key="3">
    <source>
        <dbReference type="SAM" id="SignalP"/>
    </source>
</evidence>
<dbReference type="InterPro" id="IPR001258">
    <property type="entry name" value="NHL_repeat"/>
</dbReference>
<feature type="signal peptide" evidence="3">
    <location>
        <begin position="1"/>
        <end position="25"/>
    </location>
</feature>
<evidence type="ECO:0000313" key="6">
    <source>
        <dbReference type="Proteomes" id="UP001165444"/>
    </source>
</evidence>
<dbReference type="CDD" id="cd00603">
    <property type="entry name" value="IPT_PCSR"/>
    <property type="match status" value="1"/>
</dbReference>
<dbReference type="PROSITE" id="PS51125">
    <property type="entry name" value="NHL"/>
    <property type="match status" value="1"/>
</dbReference>
<dbReference type="PANTHER" id="PTHR13833:SF71">
    <property type="entry name" value="NHL DOMAIN-CONTAINING PROTEIN"/>
    <property type="match status" value="1"/>
</dbReference>
<keyword evidence="6" id="KW-1185">Reference proteome</keyword>
<protein>
    <submittedName>
        <fullName evidence="5">IPT/TIG domain-containing protein</fullName>
    </submittedName>
</protein>
<dbReference type="Gene3D" id="2.60.40.10">
    <property type="entry name" value="Immunoglobulins"/>
    <property type="match status" value="1"/>
</dbReference>
<dbReference type="SUPFAM" id="SSF101898">
    <property type="entry name" value="NHL repeat"/>
    <property type="match status" value="1"/>
</dbReference>
<dbReference type="InterPro" id="IPR014756">
    <property type="entry name" value="Ig_E-set"/>
</dbReference>
<name>A0ABT0C4X5_9BACT</name>
<accession>A0ABT0C4X5</accession>
<keyword evidence="3" id="KW-0732">Signal</keyword>
<dbReference type="Pfam" id="PF01833">
    <property type="entry name" value="TIG"/>
    <property type="match status" value="1"/>
</dbReference>